<dbReference type="KEGG" id="vai:BU251_06700"/>
<evidence type="ECO:0000313" key="1">
    <source>
        <dbReference type="EMBL" id="QAT17426.1"/>
    </source>
</evidence>
<evidence type="ECO:0000313" key="2">
    <source>
        <dbReference type="Proteomes" id="UP000287243"/>
    </source>
</evidence>
<organism evidence="1 2">
    <name type="scientific">Velamenicoccus archaeovorus</name>
    <dbReference type="NCBI Taxonomy" id="1930593"/>
    <lineage>
        <taxon>Bacteria</taxon>
        <taxon>Pseudomonadati</taxon>
        <taxon>Candidatus Omnitrophota</taxon>
        <taxon>Candidatus Velamenicoccus</taxon>
    </lineage>
</organism>
<dbReference type="RefSeq" id="WP_128700256.1">
    <property type="nucleotide sequence ID" value="NZ_CP019384.1"/>
</dbReference>
<reference evidence="1 2" key="1">
    <citation type="submission" date="2017-01" db="EMBL/GenBank/DDBJ databases">
        <title>First insights into the biology of 'candidatus Vampirococcus archaeovorus'.</title>
        <authorList>
            <person name="Kizina J."/>
            <person name="Jordan S."/>
            <person name="Stueber K."/>
            <person name="Reinhardt R."/>
            <person name="Harder J."/>
        </authorList>
    </citation>
    <scope>NUCLEOTIDE SEQUENCE [LARGE SCALE GENOMIC DNA]</scope>
    <source>
        <strain evidence="1 2">LiM</strain>
    </source>
</reference>
<dbReference type="AlphaFoldDB" id="A0A410P5H2"/>
<dbReference type="EMBL" id="CP019384">
    <property type="protein sequence ID" value="QAT17426.1"/>
    <property type="molecule type" value="Genomic_DNA"/>
</dbReference>
<gene>
    <name evidence="1" type="ORF">BU251_06700</name>
</gene>
<sequence length="63" mass="7442">MFQKMSNIRSDFIASHLRAQIRVLGSLLDQVEQDHMISDSWAEDNLKKVEASLRQVRKIWKEN</sequence>
<proteinExistence type="predicted"/>
<keyword evidence="2" id="KW-1185">Reference proteome</keyword>
<name>A0A410P5H2_VELA1</name>
<accession>A0A410P5H2</accession>
<protein>
    <submittedName>
        <fullName evidence="1">Uncharacterized protein</fullName>
    </submittedName>
</protein>
<dbReference type="Proteomes" id="UP000287243">
    <property type="component" value="Chromosome"/>
</dbReference>